<dbReference type="GO" id="GO:0015074">
    <property type="term" value="P:DNA integration"/>
    <property type="evidence" value="ECO:0007669"/>
    <property type="project" value="UniProtKB-KW"/>
</dbReference>
<organism evidence="6 7">
    <name type="scientific">Azospirillum baldaniorum</name>
    <dbReference type="NCBI Taxonomy" id="1064539"/>
    <lineage>
        <taxon>Bacteria</taxon>
        <taxon>Pseudomonadati</taxon>
        <taxon>Pseudomonadota</taxon>
        <taxon>Alphaproteobacteria</taxon>
        <taxon>Rhodospirillales</taxon>
        <taxon>Azospirillaceae</taxon>
        <taxon>Azospirillum</taxon>
    </lineage>
</organism>
<dbReference type="InterPro" id="IPR011010">
    <property type="entry name" value="DNA_brk_join_enz"/>
</dbReference>
<sequence>MSNRFLRVRAGRRIFRRRIPLDLIDRFGGQRELVQSLGSLPHDQAIQKARALAVTSDELFSQMRTNRDLTAADAIRIVQEWVADTVADGERSLGSVKKTREEALARIESNKGTIEKIRLALASNDTSMADALAYRLLDQHGIVADPASEVGQTFRRLVLRGAVAAAETLGARAAGDFGFAPADEAFRSAAASSGKQAPKLTDAWARFSAERIKAGAWRPSMAHDAEQALTLFSESAGDRRLDRYARQDVSAFVAMLQALPAHRSKKPAFKGKSLADLVAMTKADPSLETLAAKTVKKYANLVSSFFGWAVAQGFVTENIASAVYKAPKRTVRRNAERDAWSADQLRTLFSSPIYAGCKSTARRSEPGAFIVRDADWWLPVLGLFHPCRLEELAQLRVEDVKEEDGVTYLDIHADDTDGDGDGKAPGRRLKSLAAVRKVPVHRIALDLGFKEYVTERRRRDDVMLWPELEPGGIAQRFGFAFSKRFGRYRKAVGLDGVDYHSLRHSAITALVRAKVHPDIISALSGHEVSGERGRYSKGADLPDLKAAIDSIQYAGIDAALIAKR</sequence>
<dbReference type="Gene3D" id="1.10.150.130">
    <property type="match status" value="1"/>
</dbReference>
<keyword evidence="7" id="KW-1185">Reference proteome</keyword>
<dbReference type="InterPro" id="IPR046668">
    <property type="entry name" value="DUF6538"/>
</dbReference>
<dbReference type="InterPro" id="IPR013762">
    <property type="entry name" value="Integrase-like_cat_sf"/>
</dbReference>
<dbReference type="CDD" id="cd01184">
    <property type="entry name" value="INT_C_like_1"/>
    <property type="match status" value="1"/>
</dbReference>
<dbReference type="Pfam" id="PF00589">
    <property type="entry name" value="Phage_integrase"/>
    <property type="match status" value="1"/>
</dbReference>
<evidence type="ECO:0000256" key="3">
    <source>
        <dbReference type="ARBA" id="ARBA00023125"/>
    </source>
</evidence>
<feature type="domain" description="Tyr recombinase" evidence="5">
    <location>
        <begin position="335"/>
        <end position="549"/>
    </location>
</feature>
<keyword evidence="4" id="KW-0233">DNA recombination</keyword>
<dbReference type="Proteomes" id="UP000007319">
    <property type="component" value="Chromosome"/>
</dbReference>
<dbReference type="PROSITE" id="PS51898">
    <property type="entry name" value="TYR_RECOMBINASE"/>
    <property type="match status" value="1"/>
</dbReference>
<dbReference type="SUPFAM" id="SSF56349">
    <property type="entry name" value="DNA breaking-rejoining enzymes"/>
    <property type="match status" value="1"/>
</dbReference>
<dbReference type="KEGG" id="abs:AZOBR_160020"/>
<evidence type="ECO:0000256" key="2">
    <source>
        <dbReference type="ARBA" id="ARBA00022908"/>
    </source>
</evidence>
<dbReference type="GO" id="GO:0006310">
    <property type="term" value="P:DNA recombination"/>
    <property type="evidence" value="ECO:0007669"/>
    <property type="project" value="UniProtKB-KW"/>
</dbReference>
<dbReference type="InterPro" id="IPR002104">
    <property type="entry name" value="Integrase_catalytic"/>
</dbReference>
<keyword evidence="3" id="KW-0238">DNA-binding</keyword>
<dbReference type="PANTHER" id="PTHR30349">
    <property type="entry name" value="PHAGE INTEGRASE-RELATED"/>
    <property type="match status" value="1"/>
</dbReference>
<dbReference type="GO" id="GO:0003677">
    <property type="term" value="F:DNA binding"/>
    <property type="evidence" value="ECO:0007669"/>
    <property type="project" value="UniProtKB-KW"/>
</dbReference>
<dbReference type="Pfam" id="PF20172">
    <property type="entry name" value="DUF6538"/>
    <property type="match status" value="1"/>
</dbReference>
<dbReference type="InterPro" id="IPR050090">
    <property type="entry name" value="Tyrosine_recombinase_XerCD"/>
</dbReference>
<proteinExistence type="inferred from homology"/>
<dbReference type="RefSeq" id="WP_014241058.1">
    <property type="nucleotide sequence ID" value="NC_016617.1"/>
</dbReference>
<evidence type="ECO:0000313" key="6">
    <source>
        <dbReference type="EMBL" id="CCC98860.1"/>
    </source>
</evidence>
<keyword evidence="2" id="KW-0229">DNA integration</keyword>
<protein>
    <submittedName>
        <fullName evidence="6">Integrase</fullName>
    </submittedName>
</protein>
<dbReference type="EMBL" id="HE577327">
    <property type="protein sequence ID" value="CCC98860.1"/>
    <property type="molecule type" value="Genomic_DNA"/>
</dbReference>
<dbReference type="InterPro" id="IPR010998">
    <property type="entry name" value="Integrase_recombinase_N"/>
</dbReference>
<reference evidence="6 7" key="1">
    <citation type="journal article" date="2011" name="PLoS Genet.">
        <title>Azospirillum genomes reveal transition of bacteria from aquatic to terrestrial environments.</title>
        <authorList>
            <person name="Wisniewski-Dye F."/>
            <person name="Borziak K."/>
            <person name="Khalsa-Moyers G."/>
            <person name="Alexandre G."/>
            <person name="Sukharnikov L.O."/>
            <person name="Wuichet K."/>
            <person name="Hurst G.B."/>
            <person name="McDonald W.H."/>
            <person name="Robertson J.S."/>
            <person name="Barbe V."/>
            <person name="Calteau A."/>
            <person name="Rouy Z."/>
            <person name="Mangenot S."/>
            <person name="Prigent-Combaret C."/>
            <person name="Normand P."/>
            <person name="Boyer M."/>
            <person name="Siguier P."/>
            <person name="Dessaux Y."/>
            <person name="Elmerich C."/>
            <person name="Condemine G."/>
            <person name="Krishnen G."/>
            <person name="Kennedy I."/>
            <person name="Paterson A.H."/>
            <person name="Gonzalez V."/>
            <person name="Mavingui P."/>
            <person name="Zhulin I.B."/>
        </authorList>
    </citation>
    <scope>NUCLEOTIDE SEQUENCE [LARGE SCALE GENOMIC DNA]</scope>
    <source>
        <strain evidence="6 7">Sp245</strain>
    </source>
</reference>
<dbReference type="PANTHER" id="PTHR30349:SF41">
    <property type="entry name" value="INTEGRASE_RECOMBINASE PROTEIN MJ0367-RELATED"/>
    <property type="match status" value="1"/>
</dbReference>
<accession>A0A9P1NMP5</accession>
<evidence type="ECO:0000259" key="5">
    <source>
        <dbReference type="PROSITE" id="PS51898"/>
    </source>
</evidence>
<comment type="similarity">
    <text evidence="1">Belongs to the 'phage' integrase family.</text>
</comment>
<name>A0A9P1NMP5_9PROT</name>
<evidence type="ECO:0000256" key="4">
    <source>
        <dbReference type="ARBA" id="ARBA00023172"/>
    </source>
</evidence>
<evidence type="ECO:0000256" key="1">
    <source>
        <dbReference type="ARBA" id="ARBA00008857"/>
    </source>
</evidence>
<evidence type="ECO:0000313" key="7">
    <source>
        <dbReference type="Proteomes" id="UP000007319"/>
    </source>
</evidence>
<dbReference type="AlphaFoldDB" id="A0A9P1NMP5"/>
<gene>
    <name evidence="6" type="ORF">AZOBR_160020</name>
</gene>
<dbReference type="Gene3D" id="1.10.443.10">
    <property type="entry name" value="Intergrase catalytic core"/>
    <property type="match status" value="1"/>
</dbReference>